<keyword evidence="3 6" id="KW-0547">Nucleotide-binding</keyword>
<dbReference type="Pfam" id="PF02785">
    <property type="entry name" value="Biotin_carb_C"/>
    <property type="match status" value="1"/>
</dbReference>
<comment type="cofactor">
    <cofactor evidence="1">
        <name>biotin</name>
        <dbReference type="ChEBI" id="CHEBI:57586"/>
    </cofactor>
</comment>
<dbReference type="Gene3D" id="3.30.470.20">
    <property type="entry name" value="ATP-grasp fold, B domain"/>
    <property type="match status" value="1"/>
</dbReference>
<dbReference type="InterPro" id="IPR016185">
    <property type="entry name" value="PreATP-grasp_dom_sf"/>
</dbReference>
<dbReference type="PROSITE" id="PS50975">
    <property type="entry name" value="ATP_GRASP"/>
    <property type="match status" value="1"/>
</dbReference>
<dbReference type="InterPro" id="IPR050856">
    <property type="entry name" value="Biotin_carboxylase_complex"/>
</dbReference>
<dbReference type="SUPFAM" id="SSF51246">
    <property type="entry name" value="Rudiment single hybrid motif"/>
    <property type="match status" value="1"/>
</dbReference>
<dbReference type="InterPro" id="IPR011054">
    <property type="entry name" value="Rudment_hybrid_motif"/>
</dbReference>
<evidence type="ECO:0000256" key="4">
    <source>
        <dbReference type="ARBA" id="ARBA00022840"/>
    </source>
</evidence>
<dbReference type="Gene3D" id="3.40.50.20">
    <property type="match status" value="1"/>
</dbReference>
<dbReference type="Pfam" id="PF02786">
    <property type="entry name" value="CPSase_L_D2"/>
    <property type="match status" value="1"/>
</dbReference>
<evidence type="ECO:0000256" key="3">
    <source>
        <dbReference type="ARBA" id="ARBA00022741"/>
    </source>
</evidence>
<keyword evidence="4 6" id="KW-0067">ATP-binding</keyword>
<gene>
    <name evidence="9" type="ORF">WJX72_002185</name>
</gene>
<dbReference type="Gene3D" id="3.30.1490.20">
    <property type="entry name" value="ATP-grasp fold, A domain"/>
    <property type="match status" value="1"/>
</dbReference>
<dbReference type="Pfam" id="PF00289">
    <property type="entry name" value="Biotin_carb_N"/>
    <property type="match status" value="1"/>
</dbReference>
<dbReference type="Proteomes" id="UP001489004">
    <property type="component" value="Unassembled WGS sequence"/>
</dbReference>
<dbReference type="PANTHER" id="PTHR18866:SF33">
    <property type="entry name" value="METHYLCROTONOYL-COA CARBOXYLASE SUBUNIT ALPHA, MITOCHONDRIAL-RELATED"/>
    <property type="match status" value="1"/>
</dbReference>
<evidence type="ECO:0000256" key="5">
    <source>
        <dbReference type="ARBA" id="ARBA00023267"/>
    </source>
</evidence>
<organism evidence="9 10">
    <name type="scientific">[Myrmecia] bisecta</name>
    <dbReference type="NCBI Taxonomy" id="41462"/>
    <lineage>
        <taxon>Eukaryota</taxon>
        <taxon>Viridiplantae</taxon>
        <taxon>Chlorophyta</taxon>
        <taxon>core chlorophytes</taxon>
        <taxon>Trebouxiophyceae</taxon>
        <taxon>Trebouxiales</taxon>
        <taxon>Trebouxiaceae</taxon>
        <taxon>Myrmecia</taxon>
    </lineage>
</organism>
<protein>
    <submittedName>
        <fullName evidence="9">Uncharacterized protein</fullName>
    </submittedName>
</protein>
<dbReference type="GO" id="GO:0046872">
    <property type="term" value="F:metal ion binding"/>
    <property type="evidence" value="ECO:0007669"/>
    <property type="project" value="InterPro"/>
</dbReference>
<evidence type="ECO:0000256" key="2">
    <source>
        <dbReference type="ARBA" id="ARBA00022598"/>
    </source>
</evidence>
<dbReference type="SUPFAM" id="SSF52440">
    <property type="entry name" value="PreATP-grasp domain"/>
    <property type="match status" value="1"/>
</dbReference>
<keyword evidence="5" id="KW-0092">Biotin</keyword>
<evidence type="ECO:0000259" key="7">
    <source>
        <dbReference type="PROSITE" id="PS50975"/>
    </source>
</evidence>
<dbReference type="PROSITE" id="PS00866">
    <property type="entry name" value="CPSASE_1"/>
    <property type="match status" value="1"/>
</dbReference>
<proteinExistence type="predicted"/>
<dbReference type="InterPro" id="IPR005481">
    <property type="entry name" value="BC-like_N"/>
</dbReference>
<dbReference type="AlphaFoldDB" id="A0AAW1QA18"/>
<dbReference type="PROSITE" id="PS00867">
    <property type="entry name" value="CPSASE_2"/>
    <property type="match status" value="1"/>
</dbReference>
<feature type="domain" description="ATP-grasp" evidence="7">
    <location>
        <begin position="124"/>
        <end position="322"/>
    </location>
</feature>
<evidence type="ECO:0000313" key="9">
    <source>
        <dbReference type="EMBL" id="KAK9817790.1"/>
    </source>
</evidence>
<dbReference type="FunFam" id="3.40.50.20:FF:000010">
    <property type="entry name" value="Propionyl-CoA carboxylase subunit alpha"/>
    <property type="match status" value="1"/>
</dbReference>
<dbReference type="FunFam" id="3.30.470.20:FF:000028">
    <property type="entry name" value="Methylcrotonoyl-CoA carboxylase subunit alpha, mitochondrial"/>
    <property type="match status" value="1"/>
</dbReference>
<evidence type="ECO:0000259" key="8">
    <source>
        <dbReference type="PROSITE" id="PS50979"/>
    </source>
</evidence>
<dbReference type="InterPro" id="IPR011764">
    <property type="entry name" value="Biotin_carboxylation_dom"/>
</dbReference>
<keyword evidence="2" id="KW-0436">Ligase</keyword>
<dbReference type="InterPro" id="IPR005479">
    <property type="entry name" value="CPAse_ATP-bd"/>
</dbReference>
<dbReference type="Gene3D" id="3.30.700.40">
    <property type="match status" value="1"/>
</dbReference>
<dbReference type="GO" id="GO:0004485">
    <property type="term" value="F:methylcrotonoyl-CoA carboxylase activity"/>
    <property type="evidence" value="ECO:0007669"/>
    <property type="project" value="TreeGrafter"/>
</dbReference>
<reference evidence="9 10" key="1">
    <citation type="journal article" date="2024" name="Nat. Commun.">
        <title>Phylogenomics reveals the evolutionary origins of lichenization in chlorophyte algae.</title>
        <authorList>
            <person name="Puginier C."/>
            <person name="Libourel C."/>
            <person name="Otte J."/>
            <person name="Skaloud P."/>
            <person name="Haon M."/>
            <person name="Grisel S."/>
            <person name="Petersen M."/>
            <person name="Berrin J.G."/>
            <person name="Delaux P.M."/>
            <person name="Dal Grande F."/>
            <person name="Keller J."/>
        </authorList>
    </citation>
    <scope>NUCLEOTIDE SEQUENCE [LARGE SCALE GENOMIC DNA]</scope>
    <source>
        <strain evidence="9 10">SAG 2043</strain>
    </source>
</reference>
<feature type="domain" description="Biotin carboxylation" evidence="8">
    <location>
        <begin position="5"/>
        <end position="458"/>
    </location>
</feature>
<dbReference type="SUPFAM" id="SSF56059">
    <property type="entry name" value="Glutathione synthetase ATP-binding domain-like"/>
    <property type="match status" value="1"/>
</dbReference>
<dbReference type="GO" id="GO:0005739">
    <property type="term" value="C:mitochondrion"/>
    <property type="evidence" value="ECO:0007669"/>
    <property type="project" value="TreeGrafter"/>
</dbReference>
<name>A0AAW1QA18_9CHLO</name>
<dbReference type="PANTHER" id="PTHR18866">
    <property type="entry name" value="CARBOXYLASE:PYRUVATE/ACETYL-COA/PROPIONYL-COA CARBOXYLASE"/>
    <property type="match status" value="1"/>
</dbReference>
<dbReference type="SMART" id="SM00878">
    <property type="entry name" value="Biotin_carb_C"/>
    <property type="match status" value="1"/>
</dbReference>
<dbReference type="FunFam" id="3.30.1490.20:FF:000003">
    <property type="entry name" value="acetyl-CoA carboxylase isoform X1"/>
    <property type="match status" value="1"/>
</dbReference>
<dbReference type="PROSITE" id="PS50979">
    <property type="entry name" value="BC"/>
    <property type="match status" value="1"/>
</dbReference>
<keyword evidence="10" id="KW-1185">Reference proteome</keyword>
<sequence>MPDSTLRKLLVANRGEIACRVLQTACRLGLPTVAVYSEADRNSLHIKHADEAFCIGPEAARDSYLRKDRILGVALRTGANAIHPGYGFLSENAGFAQLCQDSGIAFVGPPASAIRAMGDKSEAKAMMSAAGVPVVPGYHGKDQAHPRLVDEAGKMGFPILIKATLGGGGKGMKLATCMDDLEDAINSAKREASASFGDDRVLLERFIERPRHIEVQVFADSHGNAIYLSERDCSVQRRHQKVIEEAPAPNVSDEFRRSIGEAAVAAAKAVGYVNAGTVEFIVDTDTGDYFFMEMNTRLQVEHPVTEMVTGLDLVDWQLQVAAGGCLPLSQDQVQVQGHAFEGRLYAENPEKGFLPGAGQVRRWQVPDNATFFTTAGDVRVDSGVQEGDMVGVHYDPMIAKVIARGEDRNSALANLHKALSELQVAGLHTNQAFLKRIAKHPAFIAAELDTSFIKKHEESLTGVQPPAQEVVALAAVAKHHVAVQKVAQETNWRRRDAWSASDSLRLGHELTMPMVLSHPLSEAVLPLRLTFHRGGAITVQGDLPGQATPLAQRVEHIRLEGDRLSAEVAGQRLKADVMSYQHLDDEVLNLWVGGDCHEFRAAVPRKWSRTGSAATAAGNVVTPMPGKVIKVLVRDGEVVEEGDSRYEQDIH</sequence>
<comment type="caution">
    <text evidence="9">The sequence shown here is derived from an EMBL/GenBank/DDBJ whole genome shotgun (WGS) entry which is preliminary data.</text>
</comment>
<accession>A0AAW1QA18</accession>
<evidence type="ECO:0000256" key="1">
    <source>
        <dbReference type="ARBA" id="ARBA00001953"/>
    </source>
</evidence>
<dbReference type="GO" id="GO:0005524">
    <property type="term" value="F:ATP binding"/>
    <property type="evidence" value="ECO:0007669"/>
    <property type="project" value="UniProtKB-UniRule"/>
</dbReference>
<dbReference type="InterPro" id="IPR011761">
    <property type="entry name" value="ATP-grasp"/>
</dbReference>
<dbReference type="EMBL" id="JALJOR010000004">
    <property type="protein sequence ID" value="KAK9817790.1"/>
    <property type="molecule type" value="Genomic_DNA"/>
</dbReference>
<dbReference type="InterPro" id="IPR005482">
    <property type="entry name" value="Biotin_COase_C"/>
</dbReference>
<evidence type="ECO:0000256" key="6">
    <source>
        <dbReference type="PROSITE-ProRule" id="PRU00409"/>
    </source>
</evidence>
<evidence type="ECO:0000313" key="10">
    <source>
        <dbReference type="Proteomes" id="UP001489004"/>
    </source>
</evidence>
<dbReference type="InterPro" id="IPR013815">
    <property type="entry name" value="ATP_grasp_subdomain_1"/>
</dbReference>